<dbReference type="GO" id="GO:0004300">
    <property type="term" value="F:enoyl-CoA hydratase activity"/>
    <property type="evidence" value="ECO:0007669"/>
    <property type="project" value="UniProtKB-EC"/>
</dbReference>
<dbReference type="InterPro" id="IPR018376">
    <property type="entry name" value="Enoyl-CoA_hyd/isom_CS"/>
</dbReference>
<dbReference type="Gene3D" id="3.90.226.10">
    <property type="entry name" value="2-enoyl-CoA Hydratase, Chain A, domain 1"/>
    <property type="match status" value="1"/>
</dbReference>
<dbReference type="PROSITE" id="PS00166">
    <property type="entry name" value="ENOYL_COA_HYDRATASE"/>
    <property type="match status" value="1"/>
</dbReference>
<accession>A0ABX1IW09</accession>
<dbReference type="SUPFAM" id="SSF52096">
    <property type="entry name" value="ClpP/crotonase"/>
    <property type="match status" value="1"/>
</dbReference>
<dbReference type="PANTHER" id="PTHR43459">
    <property type="entry name" value="ENOYL-COA HYDRATASE"/>
    <property type="match status" value="1"/>
</dbReference>
<protein>
    <submittedName>
        <fullName evidence="2">Enoyl-CoA hydratase</fullName>
        <ecNumber evidence="2">4.2.1.17</ecNumber>
    </submittedName>
</protein>
<comment type="similarity">
    <text evidence="1">Belongs to the enoyl-CoA hydratase/isomerase family.</text>
</comment>
<dbReference type="InterPro" id="IPR001753">
    <property type="entry name" value="Enoyl-CoA_hydra/iso"/>
</dbReference>
<name>A0ABX1IW09_9PSEU</name>
<dbReference type="EMBL" id="JAAXLS010000001">
    <property type="protein sequence ID" value="NKQ51666.1"/>
    <property type="molecule type" value="Genomic_DNA"/>
</dbReference>
<sequence>MSLVSLEERPGGVRLLRLDDPDRRNAISPRLQDDLCAAVDAVAADLRARTLVITGNGTAFCAGADLVASFGDTGRTVRQVREDLRATYDSFLRVRRLEIPTIAAVQGPAVGAGVNLALSCDVRIAGPQAKFGITFSRLGLHPGGGCTYFLVRALGTQRALSLLLDGATLTAEEAVATGLVREVADDPLAEALAVATRWAALDTGLVADIKRAVALATTGGFEEVLEFEAWAQASSAGSPAVAKAVEARRKAKS</sequence>
<dbReference type="RefSeq" id="WP_168510743.1">
    <property type="nucleotide sequence ID" value="NZ_JAAXLS010000001.1"/>
</dbReference>
<dbReference type="PANTHER" id="PTHR43459:SF1">
    <property type="entry name" value="EG:BACN32G11.4 PROTEIN"/>
    <property type="match status" value="1"/>
</dbReference>
<evidence type="ECO:0000313" key="2">
    <source>
        <dbReference type="EMBL" id="NKQ51666.1"/>
    </source>
</evidence>
<comment type="caution">
    <text evidence="2">The sequence shown here is derived from an EMBL/GenBank/DDBJ whole genome shotgun (WGS) entry which is preliminary data.</text>
</comment>
<dbReference type="Pfam" id="PF00378">
    <property type="entry name" value="ECH_1"/>
    <property type="match status" value="1"/>
</dbReference>
<dbReference type="Proteomes" id="UP000715441">
    <property type="component" value="Unassembled WGS sequence"/>
</dbReference>
<dbReference type="NCBIfam" id="NF004525">
    <property type="entry name" value="PRK05870.1"/>
    <property type="match status" value="1"/>
</dbReference>
<keyword evidence="3" id="KW-1185">Reference proteome</keyword>
<proteinExistence type="inferred from homology"/>
<dbReference type="EC" id="4.2.1.17" evidence="2"/>
<dbReference type="CDD" id="cd06558">
    <property type="entry name" value="crotonase-like"/>
    <property type="match status" value="1"/>
</dbReference>
<reference evidence="2 3" key="1">
    <citation type="submission" date="2020-04" db="EMBL/GenBank/DDBJ databases">
        <title>Novel species.</title>
        <authorList>
            <person name="Teo W.F.A."/>
            <person name="Lipun K."/>
            <person name="Srisuk N."/>
            <person name="Duangmal K."/>
        </authorList>
    </citation>
    <scope>NUCLEOTIDE SEQUENCE [LARGE SCALE GENOMIC DNA]</scope>
    <source>
        <strain evidence="2 3">K13G38</strain>
    </source>
</reference>
<dbReference type="InterPro" id="IPR029045">
    <property type="entry name" value="ClpP/crotonase-like_dom_sf"/>
</dbReference>
<evidence type="ECO:0000256" key="1">
    <source>
        <dbReference type="RuleBase" id="RU003707"/>
    </source>
</evidence>
<evidence type="ECO:0000313" key="3">
    <source>
        <dbReference type="Proteomes" id="UP000715441"/>
    </source>
</evidence>
<organism evidence="2 3">
    <name type="scientific">Amycolatopsis acididurans</name>
    <dbReference type="NCBI Taxonomy" id="2724524"/>
    <lineage>
        <taxon>Bacteria</taxon>
        <taxon>Bacillati</taxon>
        <taxon>Actinomycetota</taxon>
        <taxon>Actinomycetes</taxon>
        <taxon>Pseudonocardiales</taxon>
        <taxon>Pseudonocardiaceae</taxon>
        <taxon>Amycolatopsis</taxon>
    </lineage>
</organism>
<gene>
    <name evidence="2" type="ORF">HFP15_02080</name>
</gene>
<keyword evidence="2" id="KW-0456">Lyase</keyword>